<evidence type="ECO:0008006" key="4">
    <source>
        <dbReference type="Google" id="ProtNLM"/>
    </source>
</evidence>
<organism evidence="2 3">
    <name type="scientific">Lentzea sokolovensis</name>
    <dbReference type="NCBI Taxonomy" id="3095429"/>
    <lineage>
        <taxon>Bacteria</taxon>
        <taxon>Bacillati</taxon>
        <taxon>Actinomycetota</taxon>
        <taxon>Actinomycetes</taxon>
        <taxon>Pseudonocardiales</taxon>
        <taxon>Pseudonocardiaceae</taxon>
        <taxon>Lentzea</taxon>
    </lineage>
</organism>
<feature type="transmembrane region" description="Helical" evidence="1">
    <location>
        <begin position="63"/>
        <end position="83"/>
    </location>
</feature>
<name>A0ABU4V0I7_9PSEU</name>
<keyword evidence="3" id="KW-1185">Reference proteome</keyword>
<feature type="transmembrane region" description="Helical" evidence="1">
    <location>
        <begin position="37"/>
        <end position="57"/>
    </location>
</feature>
<keyword evidence="1" id="KW-1133">Transmembrane helix</keyword>
<feature type="transmembrane region" description="Helical" evidence="1">
    <location>
        <begin position="143"/>
        <end position="162"/>
    </location>
</feature>
<reference evidence="2 3" key="1">
    <citation type="submission" date="2023-11" db="EMBL/GenBank/DDBJ databases">
        <title>Lentzea sokolovensis, sp. nov., Lentzea kristufkii, sp. nov., and Lentzea miocenensis, sp. nov., rare actinobacteria from Sokolov Coal Basin, Miocene lacustrine sediment, Czech Republic.</title>
        <authorList>
            <person name="Lara A."/>
            <person name="Kotroba L."/>
            <person name="Nouioui I."/>
            <person name="Neumann-Schaal M."/>
            <person name="Mast Y."/>
            <person name="Chronakova A."/>
        </authorList>
    </citation>
    <scope>NUCLEOTIDE SEQUENCE [LARGE SCALE GENOMIC DNA]</scope>
    <source>
        <strain evidence="2 3">BCCO 10_0061</strain>
    </source>
</reference>
<dbReference type="RefSeq" id="WP_319977160.1">
    <property type="nucleotide sequence ID" value="NZ_JAXAVU010000010.1"/>
</dbReference>
<keyword evidence="1" id="KW-0472">Membrane</keyword>
<evidence type="ECO:0000313" key="2">
    <source>
        <dbReference type="EMBL" id="MDX8145005.1"/>
    </source>
</evidence>
<protein>
    <recommendedName>
        <fullName evidence="4">SMODS and SLOG-associating 2TM effector domain-containing protein</fullName>
    </recommendedName>
</protein>
<comment type="caution">
    <text evidence="2">The sequence shown here is derived from an EMBL/GenBank/DDBJ whole genome shotgun (WGS) entry which is preliminary data.</text>
</comment>
<dbReference type="EMBL" id="JAXAVU010000010">
    <property type="protein sequence ID" value="MDX8145005.1"/>
    <property type="molecule type" value="Genomic_DNA"/>
</dbReference>
<gene>
    <name evidence="2" type="ORF">SK854_23045</name>
</gene>
<evidence type="ECO:0000256" key="1">
    <source>
        <dbReference type="SAM" id="Phobius"/>
    </source>
</evidence>
<accession>A0ABU4V0I7</accession>
<keyword evidence="1" id="KW-0812">Transmembrane</keyword>
<sequence>MSDELSDGTKARKDLLLGLYADLRAHARHAETLRSNVVNYMIVLAGALIAVIASDANVNGKDLVLGVVVIFIGLLGMAFATTYTELYARNWRRAMTVRAALDEEYFAGGAVTMTELIDDSDQRHEAGRLYRWSRRLTGTAHRFWFALPTLILIAGVVVTVIAL</sequence>
<dbReference type="Proteomes" id="UP001285352">
    <property type="component" value="Unassembled WGS sequence"/>
</dbReference>
<proteinExistence type="predicted"/>
<evidence type="ECO:0000313" key="3">
    <source>
        <dbReference type="Proteomes" id="UP001285352"/>
    </source>
</evidence>